<feature type="compositionally biased region" description="Polar residues" evidence="1">
    <location>
        <begin position="15"/>
        <end position="29"/>
    </location>
</feature>
<dbReference type="OrthoDB" id="10421601at2759"/>
<evidence type="ECO:0000313" key="3">
    <source>
        <dbReference type="Proteomes" id="UP000242913"/>
    </source>
</evidence>
<name>A0A183HJA1_9BILA</name>
<dbReference type="WBParaSite" id="OFLC_0000756201-mRNA-1">
    <property type="protein sequence ID" value="OFLC_0000756201-mRNA-1"/>
    <property type="gene ID" value="OFLC_0000756201"/>
</dbReference>
<dbReference type="AlphaFoldDB" id="A0A183HJA1"/>
<evidence type="ECO:0000256" key="1">
    <source>
        <dbReference type="SAM" id="MobiDB-lite"/>
    </source>
</evidence>
<gene>
    <name evidence="2" type="ORF">X798_03617</name>
</gene>
<reference evidence="4" key="2">
    <citation type="submission" date="2016-06" db="UniProtKB">
        <authorList>
            <consortium name="WormBaseParasite"/>
        </authorList>
    </citation>
    <scope>IDENTIFICATION</scope>
</reference>
<dbReference type="EMBL" id="KZ269995">
    <property type="protein sequence ID" value="OZC09277.1"/>
    <property type="molecule type" value="Genomic_DNA"/>
</dbReference>
<evidence type="ECO:0000313" key="2">
    <source>
        <dbReference type="EMBL" id="OZC09277.1"/>
    </source>
</evidence>
<reference evidence="2 3" key="1">
    <citation type="submission" date="2015-12" db="EMBL/GenBank/DDBJ databases">
        <title>Draft genome of the nematode, Onchocerca flexuosa.</title>
        <authorList>
            <person name="Mitreva M."/>
        </authorList>
    </citation>
    <scope>NUCLEOTIDE SEQUENCE [LARGE SCALE GENOMIC DNA]</scope>
    <source>
        <strain evidence="2">Red Deer</strain>
    </source>
</reference>
<proteinExistence type="predicted"/>
<dbReference type="Proteomes" id="UP000242913">
    <property type="component" value="Unassembled WGS sequence"/>
</dbReference>
<evidence type="ECO:0000313" key="4">
    <source>
        <dbReference type="WBParaSite" id="OFLC_0000756201-mRNA-1"/>
    </source>
</evidence>
<accession>A0A183HJA1</accession>
<feature type="compositionally biased region" description="Basic and acidic residues" evidence="1">
    <location>
        <begin position="1"/>
        <end position="13"/>
    </location>
</feature>
<keyword evidence="3" id="KW-1185">Reference proteome</keyword>
<organism evidence="4">
    <name type="scientific">Onchocerca flexuosa</name>
    <dbReference type="NCBI Taxonomy" id="387005"/>
    <lineage>
        <taxon>Eukaryota</taxon>
        <taxon>Metazoa</taxon>
        <taxon>Ecdysozoa</taxon>
        <taxon>Nematoda</taxon>
        <taxon>Chromadorea</taxon>
        <taxon>Rhabditida</taxon>
        <taxon>Spirurina</taxon>
        <taxon>Spiruromorpha</taxon>
        <taxon>Filarioidea</taxon>
        <taxon>Onchocercidae</taxon>
        <taxon>Onchocerca</taxon>
    </lineage>
</organism>
<sequence>MWPKSEQSKRGDCLSHNSKTIEEGNTSQQAREHHFQENLGRPHIFIYNYILVQIQLADGGMIKIIKYCTDGEARDQKGITGTKMKPFMLMHIKYVMIMGKIITAASASANCIREKVT</sequence>
<protein>
    <submittedName>
        <fullName evidence="4">Ovule protein</fullName>
    </submittedName>
</protein>
<feature type="region of interest" description="Disordered" evidence="1">
    <location>
        <begin position="1"/>
        <end position="34"/>
    </location>
</feature>